<dbReference type="Pfam" id="PF00989">
    <property type="entry name" value="PAS"/>
    <property type="match status" value="1"/>
</dbReference>
<keyword evidence="1" id="KW-0812">Transmembrane</keyword>
<dbReference type="InterPro" id="IPR000014">
    <property type="entry name" value="PAS"/>
</dbReference>
<dbReference type="CDD" id="cd00130">
    <property type="entry name" value="PAS"/>
    <property type="match status" value="1"/>
</dbReference>
<dbReference type="EMBL" id="UOEY01000046">
    <property type="protein sequence ID" value="VAW37645.1"/>
    <property type="molecule type" value="Genomic_DNA"/>
</dbReference>
<dbReference type="SUPFAM" id="SSF55785">
    <property type="entry name" value="PYP-like sensor domain (PAS domain)"/>
    <property type="match status" value="1"/>
</dbReference>
<dbReference type="InterPro" id="IPR021796">
    <property type="entry name" value="Tll0287-like_dom"/>
</dbReference>
<dbReference type="InterPro" id="IPR035965">
    <property type="entry name" value="PAS-like_dom_sf"/>
</dbReference>
<proteinExistence type="predicted"/>
<dbReference type="Gene3D" id="3.30.450.290">
    <property type="match status" value="1"/>
</dbReference>
<name>A0A3B0V287_9ZZZZ</name>
<feature type="transmembrane region" description="Helical" evidence="1">
    <location>
        <begin position="223"/>
        <end position="244"/>
    </location>
</feature>
<keyword evidence="1" id="KW-1133">Transmembrane helix</keyword>
<feature type="non-terminal residue" evidence="3">
    <location>
        <position position="313"/>
    </location>
</feature>
<dbReference type="SMART" id="SM00091">
    <property type="entry name" value="PAS"/>
    <property type="match status" value="1"/>
</dbReference>
<dbReference type="InterPro" id="IPR013767">
    <property type="entry name" value="PAS_fold"/>
</dbReference>
<feature type="domain" description="PAS" evidence="2">
    <location>
        <begin position="250"/>
        <end position="305"/>
    </location>
</feature>
<evidence type="ECO:0000313" key="3">
    <source>
        <dbReference type="EMBL" id="VAW37645.1"/>
    </source>
</evidence>
<feature type="transmembrane region" description="Helical" evidence="1">
    <location>
        <begin position="12"/>
        <end position="33"/>
    </location>
</feature>
<dbReference type="Pfam" id="PF11845">
    <property type="entry name" value="Tll0287-like"/>
    <property type="match status" value="1"/>
</dbReference>
<sequence>MKLQSTKLIPYAWGLAAIWIVLGTIVMAISLAWNIQRQHNETIQLATLEAKTVYEKDIIYHKWATEHKGVFVPITKETRPNPYLANIQGSNITTTTGERLTLINPEYMIRQVYGMQNKEFGPIEHITSLDPKRPGNAADPWEKKALQSFEKGKKIAVSVEKINGAPYLRYMRPMITEQGCLKCHAVQGYKVGDIRGGISVSIPMAPLLVIARAHNLSTYSVHITFWILGLTGIILGMYWLTLTIREREKNENRIRSIIDNMFDGLITLDQEHIIKSFNPAAVRLFGYKPEEVIGKSIYTLFRLPEKYLQQVDD</sequence>
<dbReference type="GO" id="GO:0006355">
    <property type="term" value="P:regulation of DNA-templated transcription"/>
    <property type="evidence" value="ECO:0007669"/>
    <property type="project" value="InterPro"/>
</dbReference>
<dbReference type="PROSITE" id="PS50112">
    <property type="entry name" value="PAS"/>
    <property type="match status" value="1"/>
</dbReference>
<gene>
    <name evidence="3" type="ORF">MNBD_DELTA04-762</name>
</gene>
<keyword evidence="1" id="KW-0472">Membrane</keyword>
<evidence type="ECO:0000259" key="2">
    <source>
        <dbReference type="PROSITE" id="PS50112"/>
    </source>
</evidence>
<evidence type="ECO:0000256" key="1">
    <source>
        <dbReference type="SAM" id="Phobius"/>
    </source>
</evidence>
<dbReference type="Gene3D" id="3.30.450.20">
    <property type="entry name" value="PAS domain"/>
    <property type="match status" value="1"/>
</dbReference>
<dbReference type="AlphaFoldDB" id="A0A3B0V287"/>
<dbReference type="NCBIfam" id="TIGR00229">
    <property type="entry name" value="sensory_box"/>
    <property type="match status" value="1"/>
</dbReference>
<reference evidence="3" key="1">
    <citation type="submission" date="2018-06" db="EMBL/GenBank/DDBJ databases">
        <authorList>
            <person name="Zhirakovskaya E."/>
        </authorList>
    </citation>
    <scope>NUCLEOTIDE SEQUENCE</scope>
</reference>
<protein>
    <submittedName>
        <fullName evidence="3">Diguanylate cyclase/phosphodiesterase (GGDEF &amp; EAL domains) with PAS/PAC sensor(S)</fullName>
    </submittedName>
</protein>
<accession>A0A3B0V287</accession>
<organism evidence="3">
    <name type="scientific">hydrothermal vent metagenome</name>
    <dbReference type="NCBI Taxonomy" id="652676"/>
    <lineage>
        <taxon>unclassified sequences</taxon>
        <taxon>metagenomes</taxon>
        <taxon>ecological metagenomes</taxon>
    </lineage>
</organism>